<dbReference type="InterPro" id="IPR052165">
    <property type="entry name" value="Membrane_assoc_protease"/>
</dbReference>
<evidence type="ECO:0000256" key="4">
    <source>
        <dbReference type="ARBA" id="ARBA00023136"/>
    </source>
</evidence>
<dbReference type="Proteomes" id="UP000216998">
    <property type="component" value="Unassembled WGS sequence"/>
</dbReference>
<dbReference type="RefSeq" id="WP_094457554.1">
    <property type="nucleotide sequence ID" value="NZ_NOXU01000031.1"/>
</dbReference>
<feature type="transmembrane region" description="Helical" evidence="5">
    <location>
        <begin position="12"/>
        <end position="33"/>
    </location>
</feature>
<keyword evidence="2 5" id="KW-0812">Transmembrane</keyword>
<keyword evidence="3 5" id="KW-1133">Transmembrane helix</keyword>
<dbReference type="EMBL" id="NOXU01000031">
    <property type="protein sequence ID" value="OYQ32516.1"/>
    <property type="molecule type" value="Genomic_DNA"/>
</dbReference>
<dbReference type="PANTHER" id="PTHR33507">
    <property type="entry name" value="INNER MEMBRANE PROTEIN YBBJ"/>
    <property type="match status" value="1"/>
</dbReference>
<feature type="transmembrane region" description="Helical" evidence="5">
    <location>
        <begin position="39"/>
        <end position="68"/>
    </location>
</feature>
<evidence type="ECO:0000256" key="5">
    <source>
        <dbReference type="SAM" id="Phobius"/>
    </source>
</evidence>
<protein>
    <recommendedName>
        <fullName evidence="6">NfeD-like C-terminal domain-containing protein</fullName>
    </recommendedName>
</protein>
<name>A0A255YTE7_9PROT</name>
<dbReference type="Pfam" id="PF01957">
    <property type="entry name" value="NfeD"/>
    <property type="match status" value="1"/>
</dbReference>
<dbReference type="AlphaFoldDB" id="A0A255YTE7"/>
<dbReference type="OrthoDB" id="9810336at2"/>
<evidence type="ECO:0000256" key="3">
    <source>
        <dbReference type="ARBA" id="ARBA00022989"/>
    </source>
</evidence>
<comment type="caution">
    <text evidence="7">The sequence shown here is derived from an EMBL/GenBank/DDBJ whole genome shotgun (WGS) entry which is preliminary data.</text>
</comment>
<dbReference type="GO" id="GO:0005886">
    <property type="term" value="C:plasma membrane"/>
    <property type="evidence" value="ECO:0007669"/>
    <property type="project" value="TreeGrafter"/>
</dbReference>
<keyword evidence="8" id="KW-1185">Reference proteome</keyword>
<comment type="subcellular location">
    <subcellularLocation>
        <location evidence="1">Membrane</location>
        <topology evidence="1">Multi-pass membrane protein</topology>
    </subcellularLocation>
</comment>
<evidence type="ECO:0000259" key="6">
    <source>
        <dbReference type="Pfam" id="PF01957"/>
    </source>
</evidence>
<dbReference type="InterPro" id="IPR012340">
    <property type="entry name" value="NA-bd_OB-fold"/>
</dbReference>
<dbReference type="SUPFAM" id="SSF141322">
    <property type="entry name" value="NfeD domain-like"/>
    <property type="match status" value="1"/>
</dbReference>
<gene>
    <name evidence="7" type="ORF">CHU95_17150</name>
</gene>
<organism evidence="7 8">
    <name type="scientific">Niveispirillum lacus</name>
    <dbReference type="NCBI Taxonomy" id="1981099"/>
    <lineage>
        <taxon>Bacteria</taxon>
        <taxon>Pseudomonadati</taxon>
        <taxon>Pseudomonadota</taxon>
        <taxon>Alphaproteobacteria</taxon>
        <taxon>Rhodospirillales</taxon>
        <taxon>Azospirillaceae</taxon>
        <taxon>Niveispirillum</taxon>
    </lineage>
</organism>
<dbReference type="Gene3D" id="2.40.50.140">
    <property type="entry name" value="Nucleic acid-binding proteins"/>
    <property type="match status" value="1"/>
</dbReference>
<dbReference type="InterPro" id="IPR002810">
    <property type="entry name" value="NfeD-like_C"/>
</dbReference>
<keyword evidence="4 5" id="KW-0472">Membrane</keyword>
<feature type="domain" description="NfeD-like C-terminal" evidence="6">
    <location>
        <begin position="90"/>
        <end position="144"/>
    </location>
</feature>
<evidence type="ECO:0000256" key="2">
    <source>
        <dbReference type="ARBA" id="ARBA00022692"/>
    </source>
</evidence>
<evidence type="ECO:0000313" key="7">
    <source>
        <dbReference type="EMBL" id="OYQ32516.1"/>
    </source>
</evidence>
<reference evidence="7 8" key="1">
    <citation type="submission" date="2017-07" db="EMBL/GenBank/DDBJ databases">
        <title>Niveispirillum cyanobacteriorum sp. nov., isolated from cyanobacterial aggregates in a eutrophic lake.</title>
        <authorList>
            <person name="Cai H."/>
        </authorList>
    </citation>
    <scope>NUCLEOTIDE SEQUENCE [LARGE SCALE GENOMIC DNA]</scope>
    <source>
        <strain evidence="8">TH1-14</strain>
    </source>
</reference>
<evidence type="ECO:0000256" key="1">
    <source>
        <dbReference type="ARBA" id="ARBA00004141"/>
    </source>
</evidence>
<sequence length="146" mass="15704">MEGFRVLYWHWWGLALILAALEMFLPGAAFLWIGGAAAIVGLLALLVDVGFAIQLFLFGALAVLAWFLSRLVARRDPTDVHAATLNRRGEQYLGHVLILDAAIENGFGRARVGDTVWRVAAAADLPQGARVRVTGVDGALLLVEAA</sequence>
<proteinExistence type="predicted"/>
<evidence type="ECO:0000313" key="8">
    <source>
        <dbReference type="Proteomes" id="UP000216998"/>
    </source>
</evidence>
<accession>A0A255YTE7</accession>
<dbReference type="PANTHER" id="PTHR33507:SF3">
    <property type="entry name" value="INNER MEMBRANE PROTEIN YBBJ"/>
    <property type="match status" value="1"/>
</dbReference>